<comment type="similarity">
    <text evidence="1 2">Belongs to the anti-sigma-factor antagonist family.</text>
</comment>
<dbReference type="PROSITE" id="PS50801">
    <property type="entry name" value="STAS"/>
    <property type="match status" value="1"/>
</dbReference>
<protein>
    <recommendedName>
        <fullName evidence="2">Anti-sigma factor antagonist</fullName>
    </recommendedName>
</protein>
<evidence type="ECO:0000313" key="5">
    <source>
        <dbReference type="Proteomes" id="UP001499854"/>
    </source>
</evidence>
<proteinExistence type="inferred from homology"/>
<dbReference type="PANTHER" id="PTHR33495">
    <property type="entry name" value="ANTI-SIGMA FACTOR ANTAGONIST TM_1081-RELATED-RELATED"/>
    <property type="match status" value="1"/>
</dbReference>
<dbReference type="NCBIfam" id="TIGR00377">
    <property type="entry name" value="ant_ant_sig"/>
    <property type="match status" value="1"/>
</dbReference>
<dbReference type="PANTHER" id="PTHR33495:SF2">
    <property type="entry name" value="ANTI-SIGMA FACTOR ANTAGONIST TM_1081-RELATED"/>
    <property type="match status" value="1"/>
</dbReference>
<dbReference type="CDD" id="cd07043">
    <property type="entry name" value="STAS_anti-anti-sigma_factors"/>
    <property type="match status" value="1"/>
</dbReference>
<organism evidence="4 5">
    <name type="scientific">Catenulispora subtropica</name>
    <dbReference type="NCBI Taxonomy" id="450798"/>
    <lineage>
        <taxon>Bacteria</taxon>
        <taxon>Bacillati</taxon>
        <taxon>Actinomycetota</taxon>
        <taxon>Actinomycetes</taxon>
        <taxon>Catenulisporales</taxon>
        <taxon>Catenulisporaceae</taxon>
        <taxon>Catenulispora</taxon>
    </lineage>
</organism>
<dbReference type="InterPro" id="IPR058548">
    <property type="entry name" value="MlaB-like_STAS"/>
</dbReference>
<name>A0ABN2T8S1_9ACTN</name>
<dbReference type="InterPro" id="IPR036513">
    <property type="entry name" value="STAS_dom_sf"/>
</dbReference>
<keyword evidence="5" id="KW-1185">Reference proteome</keyword>
<comment type="caution">
    <text evidence="4">The sequence shown here is derived from an EMBL/GenBank/DDBJ whole genome shotgun (WGS) entry which is preliminary data.</text>
</comment>
<accession>A0ABN2T8S1</accession>
<dbReference type="InterPro" id="IPR003658">
    <property type="entry name" value="Anti-sigma_ant"/>
</dbReference>
<evidence type="ECO:0000313" key="4">
    <source>
        <dbReference type="EMBL" id="GAA2001904.1"/>
    </source>
</evidence>
<dbReference type="Pfam" id="PF13466">
    <property type="entry name" value="STAS_2"/>
    <property type="match status" value="1"/>
</dbReference>
<dbReference type="EMBL" id="BAAAQM010000073">
    <property type="protein sequence ID" value="GAA2001904.1"/>
    <property type="molecule type" value="Genomic_DNA"/>
</dbReference>
<reference evidence="4 5" key="1">
    <citation type="journal article" date="2019" name="Int. J. Syst. Evol. Microbiol.">
        <title>The Global Catalogue of Microorganisms (GCM) 10K type strain sequencing project: providing services to taxonomists for standard genome sequencing and annotation.</title>
        <authorList>
            <consortium name="The Broad Institute Genomics Platform"/>
            <consortium name="The Broad Institute Genome Sequencing Center for Infectious Disease"/>
            <person name="Wu L."/>
            <person name="Ma J."/>
        </authorList>
    </citation>
    <scope>NUCLEOTIDE SEQUENCE [LARGE SCALE GENOMIC DNA]</scope>
    <source>
        <strain evidence="4 5">JCM 16013</strain>
    </source>
</reference>
<evidence type="ECO:0000256" key="2">
    <source>
        <dbReference type="RuleBase" id="RU003749"/>
    </source>
</evidence>
<dbReference type="SUPFAM" id="SSF52091">
    <property type="entry name" value="SpoIIaa-like"/>
    <property type="match status" value="1"/>
</dbReference>
<gene>
    <name evidence="4" type="ORF">GCM10009838_79740</name>
</gene>
<dbReference type="Proteomes" id="UP001499854">
    <property type="component" value="Unassembled WGS sequence"/>
</dbReference>
<sequence>MECCFVVRCRDGRQVVKLRGDFDLAVADDVRAALQRQIASGAVLVDCSDVDFIDSRGLSALICARYSAVKAAVSFQLLDVPERMHRTMRAAGIDDLFALATG</sequence>
<feature type="domain" description="STAS" evidence="3">
    <location>
        <begin position="11"/>
        <end position="102"/>
    </location>
</feature>
<evidence type="ECO:0000259" key="3">
    <source>
        <dbReference type="PROSITE" id="PS50801"/>
    </source>
</evidence>
<evidence type="ECO:0000256" key="1">
    <source>
        <dbReference type="ARBA" id="ARBA00009013"/>
    </source>
</evidence>
<dbReference type="InterPro" id="IPR002645">
    <property type="entry name" value="STAS_dom"/>
</dbReference>
<dbReference type="Gene3D" id="3.30.750.24">
    <property type="entry name" value="STAS domain"/>
    <property type="match status" value="1"/>
</dbReference>